<reference evidence="2 3" key="1">
    <citation type="submission" date="2024-04" db="EMBL/GenBank/DDBJ databases">
        <authorList>
            <person name="Waldvogel A.-M."/>
            <person name="Schoenle A."/>
        </authorList>
    </citation>
    <scope>NUCLEOTIDE SEQUENCE [LARGE SCALE GENOMIC DNA]</scope>
</reference>
<dbReference type="AlphaFoldDB" id="A0AAV2LNA1"/>
<dbReference type="Proteomes" id="UP001497482">
    <property type="component" value="Chromosome 3"/>
</dbReference>
<accession>A0AAV2LNA1</accession>
<evidence type="ECO:0000256" key="1">
    <source>
        <dbReference type="SAM" id="MobiDB-lite"/>
    </source>
</evidence>
<name>A0AAV2LNA1_KNICA</name>
<dbReference type="EMBL" id="OZ035825">
    <property type="protein sequence ID" value="CAL1600837.1"/>
    <property type="molecule type" value="Genomic_DNA"/>
</dbReference>
<feature type="compositionally biased region" description="Basic and acidic residues" evidence="1">
    <location>
        <begin position="70"/>
        <end position="80"/>
    </location>
</feature>
<feature type="region of interest" description="Disordered" evidence="1">
    <location>
        <begin position="54"/>
        <end position="95"/>
    </location>
</feature>
<keyword evidence="3" id="KW-1185">Reference proteome</keyword>
<evidence type="ECO:0000313" key="2">
    <source>
        <dbReference type="EMBL" id="CAL1600837.1"/>
    </source>
</evidence>
<organism evidence="2 3">
    <name type="scientific">Knipowitschia caucasica</name>
    <name type="common">Caucasian dwarf goby</name>
    <name type="synonym">Pomatoschistus caucasicus</name>
    <dbReference type="NCBI Taxonomy" id="637954"/>
    <lineage>
        <taxon>Eukaryota</taxon>
        <taxon>Metazoa</taxon>
        <taxon>Chordata</taxon>
        <taxon>Craniata</taxon>
        <taxon>Vertebrata</taxon>
        <taxon>Euteleostomi</taxon>
        <taxon>Actinopterygii</taxon>
        <taxon>Neopterygii</taxon>
        <taxon>Teleostei</taxon>
        <taxon>Neoteleostei</taxon>
        <taxon>Acanthomorphata</taxon>
        <taxon>Gobiaria</taxon>
        <taxon>Gobiiformes</taxon>
        <taxon>Gobioidei</taxon>
        <taxon>Gobiidae</taxon>
        <taxon>Gobiinae</taxon>
        <taxon>Knipowitschia</taxon>
    </lineage>
</organism>
<proteinExistence type="predicted"/>
<gene>
    <name evidence="2" type="ORF">KC01_LOCUS28909</name>
</gene>
<protein>
    <submittedName>
        <fullName evidence="2">Uncharacterized protein</fullName>
    </submittedName>
</protein>
<evidence type="ECO:0000313" key="3">
    <source>
        <dbReference type="Proteomes" id="UP001497482"/>
    </source>
</evidence>
<sequence>MAEVKLEQTELCVEPLHLKEEPELCLKQETELCLKQEPWLCVKPEEFPFHIVTVKTEDDDDDEEASYRLPSEEGEKHMDGSDDNASPLLSLWERV</sequence>